<organism evidence="2 3">
    <name type="scientific">Hibiscus syriacus</name>
    <name type="common">Rose of Sharon</name>
    <dbReference type="NCBI Taxonomy" id="106335"/>
    <lineage>
        <taxon>Eukaryota</taxon>
        <taxon>Viridiplantae</taxon>
        <taxon>Streptophyta</taxon>
        <taxon>Embryophyta</taxon>
        <taxon>Tracheophyta</taxon>
        <taxon>Spermatophyta</taxon>
        <taxon>Magnoliopsida</taxon>
        <taxon>eudicotyledons</taxon>
        <taxon>Gunneridae</taxon>
        <taxon>Pentapetalae</taxon>
        <taxon>rosids</taxon>
        <taxon>malvids</taxon>
        <taxon>Malvales</taxon>
        <taxon>Malvaceae</taxon>
        <taxon>Malvoideae</taxon>
        <taxon>Hibiscus</taxon>
    </lineage>
</organism>
<evidence type="ECO:0000256" key="1">
    <source>
        <dbReference type="SAM" id="MobiDB-lite"/>
    </source>
</evidence>
<evidence type="ECO:0000313" key="2">
    <source>
        <dbReference type="EMBL" id="KAE8688789.1"/>
    </source>
</evidence>
<dbReference type="GO" id="GO:0005634">
    <property type="term" value="C:nucleus"/>
    <property type="evidence" value="ECO:0007669"/>
    <property type="project" value="TreeGrafter"/>
</dbReference>
<proteinExistence type="predicted"/>
<dbReference type="Proteomes" id="UP000436088">
    <property type="component" value="Unassembled WGS sequence"/>
</dbReference>
<keyword evidence="3" id="KW-1185">Reference proteome</keyword>
<dbReference type="GO" id="GO:0006355">
    <property type="term" value="P:regulation of DNA-templated transcription"/>
    <property type="evidence" value="ECO:0007669"/>
    <property type="project" value="TreeGrafter"/>
</dbReference>
<protein>
    <submittedName>
        <fullName evidence="2">Uncharacterized protein</fullName>
    </submittedName>
</protein>
<comment type="caution">
    <text evidence="2">The sequence shown here is derived from an EMBL/GenBank/DDBJ whole genome shotgun (WGS) entry which is preliminary data.</text>
</comment>
<reference evidence="2" key="1">
    <citation type="submission" date="2019-09" db="EMBL/GenBank/DDBJ databases">
        <title>Draft genome information of white flower Hibiscus syriacus.</title>
        <authorList>
            <person name="Kim Y.-M."/>
        </authorList>
    </citation>
    <scope>NUCLEOTIDE SEQUENCE [LARGE SCALE GENOMIC DNA]</scope>
    <source>
        <strain evidence="2">YM2019G1</strain>
    </source>
</reference>
<dbReference type="InterPro" id="IPR052453">
    <property type="entry name" value="CONSTANS-like_ZF"/>
</dbReference>
<feature type="region of interest" description="Disordered" evidence="1">
    <location>
        <begin position="234"/>
        <end position="280"/>
    </location>
</feature>
<gene>
    <name evidence="2" type="ORF">F3Y22_tig00110956pilonHSYRG00228</name>
</gene>
<sequence>MKKSSWPVYMKASPAPTRKNCGIRKNTLIGSVVVVVSLVLATDNRFISASAAAAIPNDDRTRPMAILWKNFRCHMLTWFPFHFFQTGMMRRSYTARVINIATTKRRPKYDGCDPYWQKSHHHLDLFHPCHRAKFPCGAETTTFLSKSPSATMASLSKKLVPDKTIKMATSMETQQIRNSSFDRLRLEDGDRLVLAEERFGKKASEQAQEERCAHEICHTTLADVELGKYITPTKLSQDGSETKSRGTRRLHGVQSLLKSPKKEEQQVPDATSLNSTAPKEASTWRDRYHRRIGWSFGTWNGDDKDRWHHLSWDLMDWETGFHHADEEDEGDHKVYSPTKYLKEEREYDNQDVLDAWSDRGPLLADDCSISTPTSVNGYYMGEVPMMELEERTRREASVLRYKEKRQTRLSARR</sequence>
<dbReference type="AlphaFoldDB" id="A0A6A2ZBJ4"/>
<name>A0A6A2ZBJ4_HIBSY</name>
<dbReference type="PANTHER" id="PTHR31874:SF41">
    <property type="entry name" value="CCT MOTIF FAMILY PROTEIN"/>
    <property type="match status" value="1"/>
</dbReference>
<accession>A0A6A2ZBJ4</accession>
<dbReference type="EMBL" id="VEPZ02001181">
    <property type="protein sequence ID" value="KAE8688789.1"/>
    <property type="molecule type" value="Genomic_DNA"/>
</dbReference>
<evidence type="ECO:0000313" key="3">
    <source>
        <dbReference type="Proteomes" id="UP000436088"/>
    </source>
</evidence>
<dbReference type="PANTHER" id="PTHR31874">
    <property type="entry name" value="CCT MOTIF FAMILY PROTEIN, EXPRESSED"/>
    <property type="match status" value="1"/>
</dbReference>
<feature type="compositionally biased region" description="Polar residues" evidence="1">
    <location>
        <begin position="268"/>
        <end position="277"/>
    </location>
</feature>